<keyword evidence="1" id="KW-1133">Transmembrane helix</keyword>
<feature type="transmembrane region" description="Helical" evidence="1">
    <location>
        <begin position="16"/>
        <end position="40"/>
    </location>
</feature>
<gene>
    <name evidence="2" type="ORF">HYE67_006448</name>
</gene>
<reference evidence="2" key="1">
    <citation type="submission" date="2020-11" db="EMBL/GenBank/DDBJ databases">
        <title>The chromosome-scale genome resource for two endophytic Fusarium species: F. culmorum and F. pseudograminearum.</title>
        <authorList>
            <person name="Yuan Z."/>
        </authorList>
    </citation>
    <scope>NUCLEOTIDE SEQUENCE</scope>
    <source>
        <strain evidence="2">Class2-1B</strain>
    </source>
</reference>
<name>A0A7S8D8Z9_FUSCU</name>
<dbReference type="EMBL" id="CP064749">
    <property type="protein sequence ID" value="QPC64217.1"/>
    <property type="molecule type" value="Genomic_DNA"/>
</dbReference>
<evidence type="ECO:0000256" key="1">
    <source>
        <dbReference type="SAM" id="Phobius"/>
    </source>
</evidence>
<proteinExistence type="predicted"/>
<evidence type="ECO:0000313" key="3">
    <source>
        <dbReference type="Proteomes" id="UP000663297"/>
    </source>
</evidence>
<accession>A0A7S8D8Z9</accession>
<evidence type="ECO:0000313" key="2">
    <source>
        <dbReference type="EMBL" id="QPC64217.1"/>
    </source>
</evidence>
<dbReference type="AlphaFoldDB" id="A0A7S8D8Z9"/>
<protein>
    <submittedName>
        <fullName evidence="2">Uncharacterized protein</fullName>
    </submittedName>
</protein>
<sequence>MLCENVGETNPDIAGLGIFIAFAFQAGVSVILSICSMLLWKDVTAVLSDPDGPMTVYPQMVQWIQQVTKRDFATQLDRFRKRCEENSFDIKELEKAKIDKVLKMISDIQILNVYDMASFTAISACASFVCIPTNEMWNSRRLLLLSYVGTFISFIIVFLIRIGKWDPAIPASIP</sequence>
<dbReference type="Proteomes" id="UP000663297">
    <property type="component" value="Chromosome 3"/>
</dbReference>
<organism evidence="2 3">
    <name type="scientific">Fusarium culmorum</name>
    <dbReference type="NCBI Taxonomy" id="5516"/>
    <lineage>
        <taxon>Eukaryota</taxon>
        <taxon>Fungi</taxon>
        <taxon>Dikarya</taxon>
        <taxon>Ascomycota</taxon>
        <taxon>Pezizomycotina</taxon>
        <taxon>Sordariomycetes</taxon>
        <taxon>Hypocreomycetidae</taxon>
        <taxon>Hypocreales</taxon>
        <taxon>Nectriaceae</taxon>
        <taxon>Fusarium</taxon>
    </lineage>
</organism>
<keyword evidence="1" id="KW-0812">Transmembrane</keyword>
<feature type="transmembrane region" description="Helical" evidence="1">
    <location>
        <begin position="142"/>
        <end position="162"/>
    </location>
</feature>
<keyword evidence="1" id="KW-0472">Membrane</keyword>